<evidence type="ECO:0000313" key="4">
    <source>
        <dbReference type="EMBL" id="ORX87119.1"/>
    </source>
</evidence>
<evidence type="ECO:0000256" key="2">
    <source>
        <dbReference type="SAM" id="Phobius"/>
    </source>
</evidence>
<evidence type="ECO:0000256" key="1">
    <source>
        <dbReference type="SAM" id="MobiDB-lite"/>
    </source>
</evidence>
<feature type="signal peptide" evidence="3">
    <location>
        <begin position="1"/>
        <end position="21"/>
    </location>
</feature>
<accession>A0A1Y1XMZ5</accession>
<evidence type="ECO:0000313" key="5">
    <source>
        <dbReference type="Proteomes" id="UP000193944"/>
    </source>
</evidence>
<feature type="chain" id="PRO_5012756428" evidence="3">
    <location>
        <begin position="22"/>
        <end position="263"/>
    </location>
</feature>
<keyword evidence="2" id="KW-0472">Membrane</keyword>
<protein>
    <submittedName>
        <fullName evidence="4">Uncharacterized protein</fullName>
    </submittedName>
</protein>
<evidence type="ECO:0000256" key="3">
    <source>
        <dbReference type="SAM" id="SignalP"/>
    </source>
</evidence>
<gene>
    <name evidence="4" type="ORF">BCR32DRAFT_289518</name>
</gene>
<dbReference type="AlphaFoldDB" id="A0A1Y1XMZ5"/>
<feature type="compositionally biased region" description="Low complexity" evidence="1">
    <location>
        <begin position="229"/>
        <end position="263"/>
    </location>
</feature>
<keyword evidence="2" id="KW-1133">Transmembrane helix</keyword>
<reference evidence="4 5" key="1">
    <citation type="submission" date="2016-08" db="EMBL/GenBank/DDBJ databases">
        <title>A Parts List for Fungal Cellulosomes Revealed by Comparative Genomics.</title>
        <authorList>
            <consortium name="DOE Joint Genome Institute"/>
            <person name="Haitjema C.H."/>
            <person name="Gilmore S.P."/>
            <person name="Henske J.K."/>
            <person name="Solomon K.V."/>
            <person name="De Groot R."/>
            <person name="Kuo A."/>
            <person name="Mondo S.J."/>
            <person name="Salamov A.A."/>
            <person name="Labutti K."/>
            <person name="Zhao Z."/>
            <person name="Chiniquy J."/>
            <person name="Barry K."/>
            <person name="Brewer H.M."/>
            <person name="Purvine S.O."/>
            <person name="Wright A.T."/>
            <person name="Boxma B."/>
            <person name="Van Alen T."/>
            <person name="Hackstein J.H."/>
            <person name="Baker S.E."/>
            <person name="Grigoriev I.V."/>
            <person name="O'Malley M.A."/>
        </authorList>
    </citation>
    <scope>NUCLEOTIDE SEQUENCE [LARGE SCALE GENOMIC DNA]</scope>
    <source>
        <strain evidence="4 5">S4</strain>
    </source>
</reference>
<dbReference type="Proteomes" id="UP000193944">
    <property type="component" value="Unassembled WGS sequence"/>
</dbReference>
<name>A0A1Y1XMZ5_9FUNG</name>
<dbReference type="EMBL" id="MCFG01000012">
    <property type="protein sequence ID" value="ORX87119.1"/>
    <property type="molecule type" value="Genomic_DNA"/>
</dbReference>
<keyword evidence="2" id="KW-0812">Transmembrane</keyword>
<keyword evidence="5" id="KW-1185">Reference proteome</keyword>
<keyword evidence="3" id="KW-0732">Signal</keyword>
<feature type="transmembrane region" description="Helical" evidence="2">
    <location>
        <begin position="197"/>
        <end position="218"/>
    </location>
</feature>
<organism evidence="4 5">
    <name type="scientific">Anaeromyces robustus</name>
    <dbReference type="NCBI Taxonomy" id="1754192"/>
    <lineage>
        <taxon>Eukaryota</taxon>
        <taxon>Fungi</taxon>
        <taxon>Fungi incertae sedis</taxon>
        <taxon>Chytridiomycota</taxon>
        <taxon>Chytridiomycota incertae sedis</taxon>
        <taxon>Neocallimastigomycetes</taxon>
        <taxon>Neocallimastigales</taxon>
        <taxon>Neocallimastigaceae</taxon>
        <taxon>Anaeromyces</taxon>
    </lineage>
</organism>
<sequence length="263" mass="30149">MFNKNIFSFIFILLLSYTVNGITMNKDDVIRLDIKQYKSEKDCPDYSIGYDKINKFCQFQFFCRNETCTTVDGEGYVQFDNTKYKAYTCKLSGICTHGNATSCTSDSECLSNKCYNNNCYVNEASPVTECGVYHRYTSLTFSYRTTMYCDKAENEPCGSDNDCFSNSCVYSSQNNVTGSFCSENITKDLTKAKRNHLLNLALDIFIILLILAIFIFFYRRYNNSKKENNNTNNENDNDNTNNEDNNNDSSINVVDNDNDNNSN</sequence>
<comment type="caution">
    <text evidence="4">The sequence shown here is derived from an EMBL/GenBank/DDBJ whole genome shotgun (WGS) entry which is preliminary data.</text>
</comment>
<dbReference type="OrthoDB" id="2173525at2759"/>
<feature type="region of interest" description="Disordered" evidence="1">
    <location>
        <begin position="226"/>
        <end position="263"/>
    </location>
</feature>
<proteinExistence type="predicted"/>
<reference evidence="4 5" key="2">
    <citation type="submission" date="2016-08" db="EMBL/GenBank/DDBJ databases">
        <title>Pervasive Adenine N6-methylation of Active Genes in Fungi.</title>
        <authorList>
            <consortium name="DOE Joint Genome Institute"/>
            <person name="Mondo S.J."/>
            <person name="Dannebaum R.O."/>
            <person name="Kuo R.C."/>
            <person name="Labutti K."/>
            <person name="Haridas S."/>
            <person name="Kuo A."/>
            <person name="Salamov A."/>
            <person name="Ahrendt S.R."/>
            <person name="Lipzen A."/>
            <person name="Sullivan W."/>
            <person name="Andreopoulos W.B."/>
            <person name="Clum A."/>
            <person name="Lindquist E."/>
            <person name="Daum C."/>
            <person name="Ramamoorthy G.K."/>
            <person name="Gryganskyi A."/>
            <person name="Culley D."/>
            <person name="Magnuson J.K."/>
            <person name="James T.Y."/>
            <person name="O'Malley M.A."/>
            <person name="Stajich J.E."/>
            <person name="Spatafora J.W."/>
            <person name="Visel A."/>
            <person name="Grigoriev I.V."/>
        </authorList>
    </citation>
    <scope>NUCLEOTIDE SEQUENCE [LARGE SCALE GENOMIC DNA]</scope>
    <source>
        <strain evidence="4 5">S4</strain>
    </source>
</reference>